<protein>
    <submittedName>
        <fullName evidence="1">11573_t:CDS:1</fullName>
    </submittedName>
</protein>
<accession>A0ABN7XFP7</accession>
<sequence length="45" mass="5031">GKEGSPWEVGIKDLLEHPVVEYHKCYAQGRTHLFKALTSGDCSSR</sequence>
<keyword evidence="2" id="KW-1185">Reference proteome</keyword>
<name>A0ABN7XFP7_GIGMA</name>
<feature type="non-terminal residue" evidence="1">
    <location>
        <position position="45"/>
    </location>
</feature>
<gene>
    <name evidence="1" type="ORF">GMARGA_LOCUS42865</name>
</gene>
<proteinExistence type="predicted"/>
<comment type="caution">
    <text evidence="1">The sequence shown here is derived from an EMBL/GenBank/DDBJ whole genome shotgun (WGS) entry which is preliminary data.</text>
</comment>
<organism evidence="1 2">
    <name type="scientific">Gigaspora margarita</name>
    <dbReference type="NCBI Taxonomy" id="4874"/>
    <lineage>
        <taxon>Eukaryota</taxon>
        <taxon>Fungi</taxon>
        <taxon>Fungi incertae sedis</taxon>
        <taxon>Mucoromycota</taxon>
        <taxon>Glomeromycotina</taxon>
        <taxon>Glomeromycetes</taxon>
        <taxon>Diversisporales</taxon>
        <taxon>Gigasporaceae</taxon>
        <taxon>Gigaspora</taxon>
    </lineage>
</organism>
<dbReference type="Proteomes" id="UP000789901">
    <property type="component" value="Unassembled WGS sequence"/>
</dbReference>
<evidence type="ECO:0000313" key="1">
    <source>
        <dbReference type="EMBL" id="CAG8854044.1"/>
    </source>
</evidence>
<feature type="non-terminal residue" evidence="1">
    <location>
        <position position="1"/>
    </location>
</feature>
<reference evidence="1 2" key="1">
    <citation type="submission" date="2021-06" db="EMBL/GenBank/DDBJ databases">
        <authorList>
            <person name="Kallberg Y."/>
            <person name="Tangrot J."/>
            <person name="Rosling A."/>
        </authorList>
    </citation>
    <scope>NUCLEOTIDE SEQUENCE [LARGE SCALE GENOMIC DNA]</scope>
    <source>
        <strain evidence="1 2">120-4 pot B 10/14</strain>
    </source>
</reference>
<evidence type="ECO:0000313" key="2">
    <source>
        <dbReference type="Proteomes" id="UP000789901"/>
    </source>
</evidence>
<dbReference type="EMBL" id="CAJVQB010132571">
    <property type="protein sequence ID" value="CAG8854044.1"/>
    <property type="molecule type" value="Genomic_DNA"/>
</dbReference>